<dbReference type="PANTHER" id="PTHR11036">
    <property type="entry name" value="SEMAPHORIN"/>
    <property type="match status" value="1"/>
</dbReference>
<dbReference type="PANTHER" id="PTHR11036:SF144">
    <property type="entry name" value="SEMAPHORIN-7A-LIKE"/>
    <property type="match status" value="1"/>
</dbReference>
<keyword evidence="5" id="KW-0325">Glycoprotein</keyword>
<reference evidence="10" key="2">
    <citation type="submission" date="2025-09" db="UniProtKB">
        <authorList>
            <consortium name="Ensembl"/>
        </authorList>
    </citation>
    <scope>IDENTIFICATION</scope>
</reference>
<evidence type="ECO:0000256" key="7">
    <source>
        <dbReference type="SAM" id="SignalP"/>
    </source>
</evidence>
<dbReference type="SUPFAM" id="SSF103575">
    <property type="entry name" value="Plexin repeat"/>
    <property type="match status" value="1"/>
</dbReference>
<dbReference type="GO" id="GO:0005886">
    <property type="term" value="C:plasma membrane"/>
    <property type="evidence" value="ECO:0007669"/>
    <property type="project" value="TreeGrafter"/>
</dbReference>
<dbReference type="InterPro" id="IPR016201">
    <property type="entry name" value="PSI"/>
</dbReference>
<dbReference type="RefSeq" id="XP_022596423.1">
    <property type="nucleotide sequence ID" value="XM_022740702.1"/>
</dbReference>
<dbReference type="SMART" id="SM00423">
    <property type="entry name" value="PSI"/>
    <property type="match status" value="1"/>
</dbReference>
<dbReference type="OMA" id="GIHKFGS"/>
<dbReference type="Gene3D" id="3.30.1680.10">
    <property type="entry name" value="ligand-binding face of the semaphorins, domain 2"/>
    <property type="match status" value="1"/>
</dbReference>
<dbReference type="GO" id="GO:0045499">
    <property type="term" value="F:chemorepellent activity"/>
    <property type="evidence" value="ECO:0007669"/>
    <property type="project" value="TreeGrafter"/>
</dbReference>
<protein>
    <submittedName>
        <fullName evidence="10">Semaphorin-7A-like</fullName>
    </submittedName>
</protein>
<keyword evidence="7" id="KW-0732">Signal</keyword>
<dbReference type="GO" id="GO:0001755">
    <property type="term" value="P:neural crest cell migration"/>
    <property type="evidence" value="ECO:0007669"/>
    <property type="project" value="TreeGrafter"/>
</dbReference>
<dbReference type="Proteomes" id="UP000261420">
    <property type="component" value="Unplaced"/>
</dbReference>
<organism evidence="10 11">
    <name type="scientific">Seriola dumerili</name>
    <name type="common">Greater amberjack</name>
    <name type="synonym">Caranx dumerili</name>
    <dbReference type="NCBI Taxonomy" id="41447"/>
    <lineage>
        <taxon>Eukaryota</taxon>
        <taxon>Metazoa</taxon>
        <taxon>Chordata</taxon>
        <taxon>Craniata</taxon>
        <taxon>Vertebrata</taxon>
        <taxon>Euteleostomi</taxon>
        <taxon>Actinopterygii</taxon>
        <taxon>Neopterygii</taxon>
        <taxon>Teleostei</taxon>
        <taxon>Neoteleostei</taxon>
        <taxon>Acanthomorphata</taxon>
        <taxon>Carangaria</taxon>
        <taxon>Carangiformes</taxon>
        <taxon>Carangidae</taxon>
        <taxon>Seriola</taxon>
    </lineage>
</organism>
<evidence type="ECO:0000256" key="2">
    <source>
        <dbReference type="ARBA" id="ARBA00009492"/>
    </source>
</evidence>
<dbReference type="InterPro" id="IPR027231">
    <property type="entry name" value="Semaphorin"/>
</dbReference>
<dbReference type="STRING" id="41447.ENSSDUP00000010575"/>
<keyword evidence="4" id="KW-1015">Disulfide bond</keyword>
<dbReference type="InterPro" id="IPR001627">
    <property type="entry name" value="Semap_dom"/>
</dbReference>
<dbReference type="Gene3D" id="2.130.10.10">
    <property type="entry name" value="YVTN repeat-like/Quinoprotein amine dehydrogenase"/>
    <property type="match status" value="1"/>
</dbReference>
<dbReference type="Gene3D" id="2.60.40.10">
    <property type="entry name" value="Immunoglobulins"/>
    <property type="match status" value="1"/>
</dbReference>
<dbReference type="GeneID" id="111218402"/>
<dbReference type="GO" id="GO:0030335">
    <property type="term" value="P:positive regulation of cell migration"/>
    <property type="evidence" value="ECO:0007669"/>
    <property type="project" value="TreeGrafter"/>
</dbReference>
<accession>A0A3B4TXZ9</accession>
<dbReference type="SUPFAM" id="SSF101912">
    <property type="entry name" value="Sema domain"/>
    <property type="match status" value="1"/>
</dbReference>
<feature type="domain" description="Sema" evidence="9">
    <location>
        <begin position="28"/>
        <end position="462"/>
    </location>
</feature>
<evidence type="ECO:0000256" key="3">
    <source>
        <dbReference type="ARBA" id="ARBA00023136"/>
    </source>
</evidence>
<evidence type="ECO:0000313" key="10">
    <source>
        <dbReference type="Ensembl" id="ENSSDUP00000010575.1"/>
    </source>
</evidence>
<name>A0A3B4TXZ9_SERDU</name>
<dbReference type="InterPro" id="IPR007110">
    <property type="entry name" value="Ig-like_dom"/>
</dbReference>
<reference evidence="10" key="1">
    <citation type="submission" date="2025-08" db="UniProtKB">
        <authorList>
            <consortium name="Ensembl"/>
        </authorList>
    </citation>
    <scope>IDENTIFICATION</scope>
</reference>
<evidence type="ECO:0000256" key="5">
    <source>
        <dbReference type="ARBA" id="ARBA00023180"/>
    </source>
</evidence>
<dbReference type="Pfam" id="PF01403">
    <property type="entry name" value="Sema"/>
    <property type="match status" value="1"/>
</dbReference>
<dbReference type="InterPro" id="IPR036352">
    <property type="entry name" value="Semap_dom_sf"/>
</dbReference>
<dbReference type="GO" id="GO:0043931">
    <property type="term" value="P:ossification involved in bone maturation"/>
    <property type="evidence" value="ECO:0007669"/>
    <property type="project" value="TreeGrafter"/>
</dbReference>
<dbReference type="InterPro" id="IPR036179">
    <property type="entry name" value="Ig-like_dom_sf"/>
</dbReference>
<sequence length="635" mass="71719">MLLLVLTVCSLSFCVDALTEDDSAQSPRIKFSKNDTAVKRFSLPGNDAPIRILLQEQPGEVTGVGQTHLYSYNFQKPRKTPVEKKVLWGQCGSQKDCSYNITVVHQTHRANQVFVCRTNGRETLCCVMNLIAHSPSCTTSKSIEGIEGSIRAFVIKESEPSALVESEHSADFYITYSGSSGNVGIYKFGQHRVEPSKHDKEQHYVGLVLSRRENSSSQDRVYAFYNEKNRDNHLQSDMWLPFVTQVCTADVGGPKSNLQFRWTSQLNARLFCGNADSRQHFSQLVDVATVHADRWQDTRVYALFRNEWGMSAVCVYTIQDIDNIFMTSPFKVSSQTKQKDRPRKCVADSRAIYPDIMRMIEETSDMDQCIEPLNKSGPILLNHHIYTHIYADSSSHKQKHTVLFLSLNNGRIHKVIQTQNQTVVIAEYEPFNHKDHILSMILRPSSRKLYVNSRSELVQLNVANCDKYGDRCEDCVLARDPYCGWNNTHCSPETNDTLQIVSTGNHAICPAQQPEKAFRSTTNTHADKKGESITVPSQSKYFLQCPVLSHHAKYSWVHVNSNSSKSCKSKDQECLLLINSMSPEQVGTYKCVSEELGYRKDLAVYDLQMGNRAVGQLSSPLVWVCLIAALIKSLT</sequence>
<dbReference type="InterPro" id="IPR015943">
    <property type="entry name" value="WD40/YVTN_repeat-like_dom_sf"/>
</dbReference>
<dbReference type="GO" id="GO:0030215">
    <property type="term" value="F:semaphorin receptor binding"/>
    <property type="evidence" value="ECO:0007669"/>
    <property type="project" value="InterPro"/>
</dbReference>
<comment type="caution">
    <text evidence="6">Lacks conserved residue(s) required for the propagation of feature annotation.</text>
</comment>
<feature type="domain" description="Ig-like" evidence="8">
    <location>
        <begin position="514"/>
        <end position="603"/>
    </location>
</feature>
<dbReference type="InterPro" id="IPR013783">
    <property type="entry name" value="Ig-like_fold"/>
</dbReference>
<keyword evidence="11" id="KW-1185">Reference proteome</keyword>
<dbReference type="GO" id="GO:0007411">
    <property type="term" value="P:axon guidance"/>
    <property type="evidence" value="ECO:0007669"/>
    <property type="project" value="TreeGrafter"/>
</dbReference>
<dbReference type="GO" id="GO:0000122">
    <property type="term" value="P:negative regulation of transcription by RNA polymerase II"/>
    <property type="evidence" value="ECO:0007669"/>
    <property type="project" value="TreeGrafter"/>
</dbReference>
<dbReference type="FunFam" id="2.60.40.10:FF:001170">
    <property type="entry name" value="Sema domain, immunoglobulin domain (Ig), short basic domain, secreted, (Semaphorin) 3F"/>
    <property type="match status" value="1"/>
</dbReference>
<dbReference type="GeneTree" id="ENSGT00940000158358"/>
<comment type="similarity">
    <text evidence="2">Belongs to the semaphorin family.</text>
</comment>
<dbReference type="InterPro" id="IPR002165">
    <property type="entry name" value="Plexin_repeat"/>
</dbReference>
<keyword evidence="3" id="KW-0472">Membrane</keyword>
<feature type="chain" id="PRO_5017465028" evidence="7">
    <location>
        <begin position="18"/>
        <end position="635"/>
    </location>
</feature>
<dbReference type="PROSITE" id="PS50835">
    <property type="entry name" value="IG_LIKE"/>
    <property type="match status" value="1"/>
</dbReference>
<feature type="signal peptide" evidence="7">
    <location>
        <begin position="1"/>
        <end position="17"/>
    </location>
</feature>
<dbReference type="GO" id="GO:0005615">
    <property type="term" value="C:extracellular space"/>
    <property type="evidence" value="ECO:0007669"/>
    <property type="project" value="TreeGrafter"/>
</dbReference>
<dbReference type="GO" id="GO:0071526">
    <property type="term" value="P:semaphorin-plexin signaling pathway"/>
    <property type="evidence" value="ECO:0007669"/>
    <property type="project" value="TreeGrafter"/>
</dbReference>
<dbReference type="AlphaFoldDB" id="A0A3B4TXZ9"/>
<evidence type="ECO:0000313" key="11">
    <source>
        <dbReference type="Proteomes" id="UP000261420"/>
    </source>
</evidence>
<proteinExistence type="inferred from homology"/>
<evidence type="ECO:0000259" key="9">
    <source>
        <dbReference type="PROSITE" id="PS51004"/>
    </source>
</evidence>
<evidence type="ECO:0000256" key="1">
    <source>
        <dbReference type="ARBA" id="ARBA00004370"/>
    </source>
</evidence>
<dbReference type="Ensembl" id="ENSSDUT00000010772.1">
    <property type="protein sequence ID" value="ENSSDUP00000010575.1"/>
    <property type="gene ID" value="ENSSDUG00000007745.1"/>
</dbReference>
<dbReference type="SUPFAM" id="SSF48726">
    <property type="entry name" value="Immunoglobulin"/>
    <property type="match status" value="1"/>
</dbReference>
<dbReference type="SMART" id="SM00630">
    <property type="entry name" value="Sema"/>
    <property type="match status" value="1"/>
</dbReference>
<evidence type="ECO:0000259" key="8">
    <source>
        <dbReference type="PROSITE" id="PS50835"/>
    </source>
</evidence>
<dbReference type="Pfam" id="PF01437">
    <property type="entry name" value="PSI"/>
    <property type="match status" value="1"/>
</dbReference>
<evidence type="ECO:0000256" key="4">
    <source>
        <dbReference type="ARBA" id="ARBA00023157"/>
    </source>
</evidence>
<dbReference type="PROSITE" id="PS51004">
    <property type="entry name" value="SEMA"/>
    <property type="match status" value="1"/>
</dbReference>
<comment type="subcellular location">
    <subcellularLocation>
        <location evidence="1">Membrane</location>
    </subcellularLocation>
</comment>
<dbReference type="KEGG" id="sdu:111218402"/>
<evidence type="ECO:0000256" key="6">
    <source>
        <dbReference type="PROSITE-ProRule" id="PRU00352"/>
    </source>
</evidence>